<feature type="signal peptide" evidence="1">
    <location>
        <begin position="1"/>
        <end position="17"/>
    </location>
</feature>
<gene>
    <name evidence="2" type="ORF">ACH4F9_00140</name>
</gene>
<keyword evidence="1" id="KW-0732">Signal</keyword>
<evidence type="ECO:0008006" key="4">
    <source>
        <dbReference type="Google" id="ProtNLM"/>
    </source>
</evidence>
<evidence type="ECO:0000256" key="1">
    <source>
        <dbReference type="SAM" id="SignalP"/>
    </source>
</evidence>
<proteinExistence type="predicted"/>
<evidence type="ECO:0000313" key="2">
    <source>
        <dbReference type="EMBL" id="MFH8543401.1"/>
    </source>
</evidence>
<dbReference type="Proteomes" id="UP001610818">
    <property type="component" value="Unassembled WGS sequence"/>
</dbReference>
<dbReference type="EMBL" id="JBIRGQ010000001">
    <property type="protein sequence ID" value="MFH8543401.1"/>
    <property type="molecule type" value="Genomic_DNA"/>
</dbReference>
<keyword evidence="3" id="KW-1185">Reference proteome</keyword>
<accession>A0ABW7QEL8</accession>
<comment type="caution">
    <text evidence="2">The sequence shown here is derived from an EMBL/GenBank/DDBJ whole genome shotgun (WGS) entry which is preliminary data.</text>
</comment>
<sequence length="125" mass="13445">MAVVPVAVAVVVAAATAAGPEHDLEKTVSTDRRKGHSYGEVHSDTGLDGFCEIVNDIGYELLDFFDRLVRWSLLSHYGAMFRMVGDMRVGGLRNSGTTEHDQEKHRGHACCTSGAPAAACSRRGL</sequence>
<feature type="chain" id="PRO_5045891730" description="Secreted protein" evidence="1">
    <location>
        <begin position="18"/>
        <end position="125"/>
    </location>
</feature>
<organism evidence="2 3">
    <name type="scientific">Streptomyces longisporoflavus</name>
    <dbReference type="NCBI Taxonomy" id="28044"/>
    <lineage>
        <taxon>Bacteria</taxon>
        <taxon>Bacillati</taxon>
        <taxon>Actinomycetota</taxon>
        <taxon>Actinomycetes</taxon>
        <taxon>Kitasatosporales</taxon>
        <taxon>Streptomycetaceae</taxon>
        <taxon>Streptomyces</taxon>
    </lineage>
</organism>
<protein>
    <recommendedName>
        <fullName evidence="4">Secreted protein</fullName>
    </recommendedName>
</protein>
<evidence type="ECO:0000313" key="3">
    <source>
        <dbReference type="Proteomes" id="UP001610818"/>
    </source>
</evidence>
<dbReference type="RefSeq" id="WP_397706673.1">
    <property type="nucleotide sequence ID" value="NZ_JBIRGN010000001.1"/>
</dbReference>
<reference evidence="2 3" key="1">
    <citation type="submission" date="2024-10" db="EMBL/GenBank/DDBJ databases">
        <title>The Natural Products Discovery Center: Release of the First 8490 Sequenced Strains for Exploring Actinobacteria Biosynthetic Diversity.</title>
        <authorList>
            <person name="Kalkreuter E."/>
            <person name="Kautsar S.A."/>
            <person name="Yang D."/>
            <person name="Bader C.D."/>
            <person name="Teijaro C.N."/>
            <person name="Fluegel L."/>
            <person name="Davis C.M."/>
            <person name="Simpson J.R."/>
            <person name="Lauterbach L."/>
            <person name="Steele A.D."/>
            <person name="Gui C."/>
            <person name="Meng S."/>
            <person name="Li G."/>
            <person name="Viehrig K."/>
            <person name="Ye F."/>
            <person name="Su P."/>
            <person name="Kiefer A.F."/>
            <person name="Nichols A."/>
            <person name="Cepeda A.J."/>
            <person name="Yan W."/>
            <person name="Fan B."/>
            <person name="Jiang Y."/>
            <person name="Adhikari A."/>
            <person name="Zheng C.-J."/>
            <person name="Schuster L."/>
            <person name="Cowan T.M."/>
            <person name="Smanski M.J."/>
            <person name="Chevrette M.G."/>
            <person name="De Carvalho L.P.S."/>
            <person name="Shen B."/>
        </authorList>
    </citation>
    <scope>NUCLEOTIDE SEQUENCE [LARGE SCALE GENOMIC DNA]</scope>
    <source>
        <strain evidence="2 3">NPDC017990</strain>
    </source>
</reference>
<name>A0ABW7QEL8_9ACTN</name>